<organism evidence="8 9">
    <name type="scientific">Actinia tenebrosa</name>
    <name type="common">Australian red waratah sea anemone</name>
    <dbReference type="NCBI Taxonomy" id="6105"/>
    <lineage>
        <taxon>Eukaryota</taxon>
        <taxon>Metazoa</taxon>
        <taxon>Cnidaria</taxon>
        <taxon>Anthozoa</taxon>
        <taxon>Hexacorallia</taxon>
        <taxon>Actiniaria</taxon>
        <taxon>Actiniidae</taxon>
        <taxon>Actinia</taxon>
    </lineage>
</organism>
<evidence type="ECO:0000259" key="7">
    <source>
        <dbReference type="PROSITE" id="PS51462"/>
    </source>
</evidence>
<evidence type="ECO:0000313" key="8">
    <source>
        <dbReference type="Proteomes" id="UP000515163"/>
    </source>
</evidence>
<keyword evidence="6" id="KW-0464">Manganese</keyword>
<dbReference type="GO" id="GO:0015938">
    <property type="term" value="P:coenzyme A catabolic process"/>
    <property type="evidence" value="ECO:0007669"/>
    <property type="project" value="TreeGrafter"/>
</dbReference>
<dbReference type="SUPFAM" id="SSF55811">
    <property type="entry name" value="Nudix"/>
    <property type="match status" value="1"/>
</dbReference>
<dbReference type="PANTHER" id="PTHR12992:SF24">
    <property type="entry name" value="PEROXISOMAL COENZYME A DIPHOSPHATASE NUDT7"/>
    <property type="match status" value="1"/>
</dbReference>
<evidence type="ECO:0000256" key="4">
    <source>
        <dbReference type="ARBA" id="ARBA00022801"/>
    </source>
</evidence>
<dbReference type="InParanoid" id="A0A6P8HHY1"/>
<dbReference type="Proteomes" id="UP000515163">
    <property type="component" value="Unplaced"/>
</dbReference>
<dbReference type="Gene3D" id="3.90.79.10">
    <property type="entry name" value="Nucleoside Triphosphate Pyrophosphohydrolase"/>
    <property type="match status" value="1"/>
</dbReference>
<evidence type="ECO:0000256" key="5">
    <source>
        <dbReference type="ARBA" id="ARBA00022842"/>
    </source>
</evidence>
<sequence>MDQLEVCRGNLMSYEKSGFDREFIKYTEYQLSVTPKAAVLIPLFIKNGQIHVLLTRRSHSVGSHKGEVSFAGGREDKQDSSIVETALREAQEEVGLDPKYVEVISTWKPSWVGVGFSNSKLSLVYPVIAILKPGFIVHADSSEVSEVFDVPLEFFLSSETHEHGKLSFQGKQVCYHIFRYHNSLDIVDKNVDKSEQKEGYIIWGFTGTICMRTAVVAYGRLPSFTLVNEHEKKGLGGYINYINNDSSVCKNESKL</sequence>
<evidence type="ECO:0000256" key="1">
    <source>
        <dbReference type="ARBA" id="ARBA00001936"/>
    </source>
</evidence>
<comment type="cofactor">
    <cofactor evidence="2">
        <name>Mg(2+)</name>
        <dbReference type="ChEBI" id="CHEBI:18420"/>
    </cofactor>
</comment>
<dbReference type="GO" id="GO:0046872">
    <property type="term" value="F:metal ion binding"/>
    <property type="evidence" value="ECO:0007669"/>
    <property type="project" value="UniProtKB-KW"/>
</dbReference>
<keyword evidence="4" id="KW-0378">Hydrolase</keyword>
<dbReference type="AlphaFoldDB" id="A0A6P8HHY1"/>
<protein>
    <submittedName>
        <fullName evidence="9">Nudix hydrolase 11-like</fullName>
    </submittedName>
</protein>
<accession>A0A6P8HHY1</accession>
<dbReference type="OrthoDB" id="206213at2759"/>
<dbReference type="CDD" id="cd03426">
    <property type="entry name" value="NUDIX_CoAse_Nudt7"/>
    <property type="match status" value="1"/>
</dbReference>
<dbReference type="Pfam" id="PF00293">
    <property type="entry name" value="NUDIX"/>
    <property type="match status" value="1"/>
</dbReference>
<dbReference type="PANTHER" id="PTHR12992">
    <property type="entry name" value="NUDIX HYDROLASE"/>
    <property type="match status" value="1"/>
</dbReference>
<evidence type="ECO:0000313" key="9">
    <source>
        <dbReference type="RefSeq" id="XP_031555984.1"/>
    </source>
</evidence>
<dbReference type="FunCoup" id="A0A6P8HHY1">
    <property type="interactions" value="259"/>
</dbReference>
<keyword evidence="8" id="KW-1185">Reference proteome</keyword>
<comment type="cofactor">
    <cofactor evidence="1">
        <name>Mn(2+)</name>
        <dbReference type="ChEBI" id="CHEBI:29035"/>
    </cofactor>
</comment>
<reference evidence="9" key="1">
    <citation type="submission" date="2025-08" db="UniProtKB">
        <authorList>
            <consortium name="RefSeq"/>
        </authorList>
    </citation>
    <scope>IDENTIFICATION</scope>
    <source>
        <tissue evidence="9">Tentacle</tissue>
    </source>
</reference>
<dbReference type="RefSeq" id="XP_031555984.1">
    <property type="nucleotide sequence ID" value="XM_031700124.1"/>
</dbReference>
<dbReference type="GeneID" id="116292773"/>
<keyword evidence="5" id="KW-0460">Magnesium</keyword>
<evidence type="ECO:0000256" key="2">
    <source>
        <dbReference type="ARBA" id="ARBA00001946"/>
    </source>
</evidence>
<evidence type="ECO:0000256" key="6">
    <source>
        <dbReference type="ARBA" id="ARBA00023211"/>
    </source>
</evidence>
<evidence type="ECO:0000256" key="3">
    <source>
        <dbReference type="ARBA" id="ARBA00022723"/>
    </source>
</evidence>
<keyword evidence="3" id="KW-0479">Metal-binding</keyword>
<gene>
    <name evidence="9" type="primary">LOC116292773</name>
</gene>
<proteinExistence type="predicted"/>
<dbReference type="GO" id="GO:0010945">
    <property type="term" value="F:coenzyme A diphosphatase activity"/>
    <property type="evidence" value="ECO:0007669"/>
    <property type="project" value="InterPro"/>
</dbReference>
<dbReference type="PROSITE" id="PS51462">
    <property type="entry name" value="NUDIX"/>
    <property type="match status" value="1"/>
</dbReference>
<dbReference type="KEGG" id="aten:116292773"/>
<dbReference type="InterPro" id="IPR000086">
    <property type="entry name" value="NUDIX_hydrolase_dom"/>
</dbReference>
<dbReference type="InterPro" id="IPR045121">
    <property type="entry name" value="CoAse"/>
</dbReference>
<feature type="domain" description="Nudix hydrolase" evidence="7">
    <location>
        <begin position="34"/>
        <end position="172"/>
    </location>
</feature>
<name>A0A6P8HHY1_ACTTE</name>
<dbReference type="InterPro" id="IPR015797">
    <property type="entry name" value="NUDIX_hydrolase-like_dom_sf"/>
</dbReference>